<dbReference type="RefSeq" id="XP_056081476.1">
    <property type="nucleotide sequence ID" value="XM_056221713.1"/>
</dbReference>
<organism evidence="2 3">
    <name type="scientific">Saccharomyces mikatae IFO 1815</name>
    <dbReference type="NCBI Taxonomy" id="226126"/>
    <lineage>
        <taxon>Eukaryota</taxon>
        <taxon>Fungi</taxon>
        <taxon>Dikarya</taxon>
        <taxon>Ascomycota</taxon>
        <taxon>Saccharomycotina</taxon>
        <taxon>Saccharomycetes</taxon>
        <taxon>Saccharomycetales</taxon>
        <taxon>Saccharomycetaceae</taxon>
        <taxon>Saccharomyces</taxon>
    </lineage>
</organism>
<dbReference type="InterPro" id="IPR048519">
    <property type="entry name" value="Gfd2/YDR514C-like_C"/>
</dbReference>
<reference evidence="2" key="1">
    <citation type="submission" date="2022-10" db="EMBL/GenBank/DDBJ databases">
        <authorList>
            <person name="Byrne P K."/>
        </authorList>
    </citation>
    <scope>NUCLEOTIDE SEQUENCE</scope>
    <source>
        <strain evidence="2">IFO1815</strain>
    </source>
</reference>
<dbReference type="PANTHER" id="PTHR28083">
    <property type="entry name" value="GOOD FOR FULL DBP5 ACTIVITY PROTEIN 2"/>
    <property type="match status" value="1"/>
</dbReference>
<protein>
    <recommendedName>
        <fullName evidence="1">Gfd2/YDR514C-like C-terminal domain-containing protein</fullName>
    </recommendedName>
</protein>
<evidence type="ECO:0000313" key="2">
    <source>
        <dbReference type="EMBL" id="CAI4038361.1"/>
    </source>
</evidence>
<gene>
    <name evidence="2" type="primary">SMKI04G7050</name>
    <name evidence="2" type="ORF">SMKI_04G7050</name>
</gene>
<keyword evidence="3" id="KW-1185">Reference proteome</keyword>
<evidence type="ECO:0000313" key="3">
    <source>
        <dbReference type="Proteomes" id="UP001161438"/>
    </source>
</evidence>
<dbReference type="InterPro" id="IPR040151">
    <property type="entry name" value="Gfd2/YDR514C-like"/>
</dbReference>
<dbReference type="Proteomes" id="UP001161438">
    <property type="component" value="Chromosome 4"/>
</dbReference>
<accession>A0AA35IYT0</accession>
<dbReference type="EMBL" id="OX365760">
    <property type="protein sequence ID" value="CAI4038361.1"/>
    <property type="molecule type" value="Genomic_DNA"/>
</dbReference>
<dbReference type="GO" id="GO:0003676">
    <property type="term" value="F:nucleic acid binding"/>
    <property type="evidence" value="ECO:0007669"/>
    <property type="project" value="InterPro"/>
</dbReference>
<sequence>MNSCPKYMKAYEAVVKMVTHRFNSKAVRNYHQPQGLNRTLITRNVARVRGMVPSTRAGVGSYKSSSSKLMNKLGRRKTWMNEFPHFYSLHKIAYSSNDKLNEEIREYLKILEADYHSIHEKSTELLDKKLKVVDDEWVQKIGRIPEASKDDEEKNLRKQYLANVNDVKNEHIPMMNCQPGSSQFTYLCNTIKLLSSNKTICFAIDVEAFEFDTDIVTEIGISIYDPRENIHSLTPIIRSYHLIVAEALPLRNKKFVCDFKDCFLLGESLVLPLEQCVEFIQSLINFYMKCETEQDLTWERAFVGHSIAGDIRWLKKIGVHIPELDNELTKAADPVESKGDERHAKMLDTGKIYSICYGKKGSSLGKLLRLFHMPHAFLHNAGNDAYYTLLLILKLGDYNFRRQIGADDLETMGHRIREWFKREKDEPKVVPMSYVLSVMNANNSNSKVIDKGRKKTKDLVPQTEFSGSQWFQNARAAFKSTLV</sequence>
<evidence type="ECO:0000259" key="1">
    <source>
        <dbReference type="Pfam" id="PF21762"/>
    </source>
</evidence>
<dbReference type="GO" id="GO:0005634">
    <property type="term" value="C:nucleus"/>
    <property type="evidence" value="ECO:0007669"/>
    <property type="project" value="TreeGrafter"/>
</dbReference>
<proteinExistence type="predicted"/>
<dbReference type="Gene3D" id="3.30.420.10">
    <property type="entry name" value="Ribonuclease H-like superfamily/Ribonuclease H"/>
    <property type="match status" value="1"/>
</dbReference>
<name>A0AA35IYT0_SACMI</name>
<dbReference type="PANTHER" id="PTHR28083:SF1">
    <property type="entry name" value="GOOD FOR FULL DBP5 ACTIVITY PROTEIN 2"/>
    <property type="match status" value="1"/>
</dbReference>
<dbReference type="AlphaFoldDB" id="A0AA35IYT0"/>
<feature type="domain" description="Gfd2/YDR514C-like C-terminal" evidence="1">
    <location>
        <begin position="201"/>
        <end position="394"/>
    </location>
</feature>
<dbReference type="GeneID" id="80917572"/>
<dbReference type="SUPFAM" id="SSF53098">
    <property type="entry name" value="Ribonuclease H-like"/>
    <property type="match status" value="1"/>
</dbReference>
<dbReference type="InterPro" id="IPR012337">
    <property type="entry name" value="RNaseH-like_sf"/>
</dbReference>
<dbReference type="Pfam" id="PF21762">
    <property type="entry name" value="DEDDh_C"/>
    <property type="match status" value="1"/>
</dbReference>
<dbReference type="InterPro" id="IPR036397">
    <property type="entry name" value="RNaseH_sf"/>
</dbReference>